<dbReference type="AlphaFoldDB" id="T1JA47"/>
<reference evidence="1" key="2">
    <citation type="submission" date="2015-02" db="UniProtKB">
        <authorList>
            <consortium name="EnsemblMetazoa"/>
        </authorList>
    </citation>
    <scope>IDENTIFICATION</scope>
</reference>
<accession>T1JA47</accession>
<dbReference type="EnsemblMetazoa" id="SMAR010603-RA">
    <property type="protein sequence ID" value="SMAR010603-PA"/>
    <property type="gene ID" value="SMAR010603"/>
</dbReference>
<dbReference type="HOGENOM" id="CLU_2040997_0_0_1"/>
<sequence>MCQKNYLSFSPCSPIAWANLRRDALYHTFSVRFRRIHLYLNFVTLFAGVKTFVRSEKSRANLKFWHTIIYALYKKSTSGVHHHHSKENTMKIIYSSCSQTDTSNVYIIYSPFQSSLLFRIT</sequence>
<proteinExistence type="predicted"/>
<protein>
    <submittedName>
        <fullName evidence="1">Uncharacterized protein</fullName>
    </submittedName>
</protein>
<dbReference type="Proteomes" id="UP000014500">
    <property type="component" value="Unassembled WGS sequence"/>
</dbReference>
<name>T1JA47_STRMM</name>
<dbReference type="EMBL" id="JH431984">
    <property type="status" value="NOT_ANNOTATED_CDS"/>
    <property type="molecule type" value="Genomic_DNA"/>
</dbReference>
<organism evidence="1 2">
    <name type="scientific">Strigamia maritima</name>
    <name type="common">European centipede</name>
    <name type="synonym">Geophilus maritimus</name>
    <dbReference type="NCBI Taxonomy" id="126957"/>
    <lineage>
        <taxon>Eukaryota</taxon>
        <taxon>Metazoa</taxon>
        <taxon>Ecdysozoa</taxon>
        <taxon>Arthropoda</taxon>
        <taxon>Myriapoda</taxon>
        <taxon>Chilopoda</taxon>
        <taxon>Pleurostigmophora</taxon>
        <taxon>Geophilomorpha</taxon>
        <taxon>Linotaeniidae</taxon>
        <taxon>Strigamia</taxon>
    </lineage>
</organism>
<reference evidence="2" key="1">
    <citation type="submission" date="2011-05" db="EMBL/GenBank/DDBJ databases">
        <authorList>
            <person name="Richards S.R."/>
            <person name="Qu J."/>
            <person name="Jiang H."/>
            <person name="Jhangiani S.N."/>
            <person name="Agravi P."/>
            <person name="Goodspeed R."/>
            <person name="Gross S."/>
            <person name="Mandapat C."/>
            <person name="Jackson L."/>
            <person name="Mathew T."/>
            <person name="Pu L."/>
            <person name="Thornton R."/>
            <person name="Saada N."/>
            <person name="Wilczek-Boney K.B."/>
            <person name="Lee S."/>
            <person name="Kovar C."/>
            <person name="Wu Y."/>
            <person name="Scherer S.E."/>
            <person name="Worley K.C."/>
            <person name="Muzny D.M."/>
            <person name="Gibbs R."/>
        </authorList>
    </citation>
    <scope>NUCLEOTIDE SEQUENCE</scope>
    <source>
        <strain evidence="2">Brora</strain>
    </source>
</reference>
<keyword evidence="2" id="KW-1185">Reference proteome</keyword>
<evidence type="ECO:0000313" key="1">
    <source>
        <dbReference type="EnsemblMetazoa" id="SMAR010603-PA"/>
    </source>
</evidence>
<evidence type="ECO:0000313" key="2">
    <source>
        <dbReference type="Proteomes" id="UP000014500"/>
    </source>
</evidence>